<sequence>MSEAWKSSHKLEKAVQGRFLWSDFWGGYMHTIKTIAETMTALLVPFTPDVLSRRPDVLPQSRWPASMEDTVDSLLSRMSAQDKAMVKATKREDLMIFHHGWAHGIRRYYGLESGNDALLTAACGQQADADRAAMLIVEAVWTELQHS</sequence>
<evidence type="ECO:0000313" key="2">
    <source>
        <dbReference type="EMBL" id="GGC61301.1"/>
    </source>
</evidence>
<proteinExistence type="predicted"/>
<comment type="caution">
    <text evidence="2">The sequence shown here is derived from an EMBL/GenBank/DDBJ whole genome shotgun (WGS) entry which is preliminary data.</text>
</comment>
<dbReference type="InterPro" id="IPR046744">
    <property type="entry name" value="DUF6794"/>
</dbReference>
<evidence type="ECO:0000313" key="3">
    <source>
        <dbReference type="Proteomes" id="UP000637423"/>
    </source>
</evidence>
<dbReference type="AlphaFoldDB" id="A0A916U5E9"/>
<reference evidence="2" key="1">
    <citation type="journal article" date="2014" name="Int. J. Syst. Evol. Microbiol.">
        <title>Complete genome sequence of Corynebacterium casei LMG S-19264T (=DSM 44701T), isolated from a smear-ripened cheese.</title>
        <authorList>
            <consortium name="US DOE Joint Genome Institute (JGI-PGF)"/>
            <person name="Walter F."/>
            <person name="Albersmeier A."/>
            <person name="Kalinowski J."/>
            <person name="Ruckert C."/>
        </authorList>
    </citation>
    <scope>NUCLEOTIDE SEQUENCE</scope>
    <source>
        <strain evidence="2">CGMCC 1.10998</strain>
    </source>
</reference>
<name>A0A916U5E9_9BURK</name>
<organism evidence="2 3">
    <name type="scientific">Undibacterium terreum</name>
    <dbReference type="NCBI Taxonomy" id="1224302"/>
    <lineage>
        <taxon>Bacteria</taxon>
        <taxon>Pseudomonadati</taxon>
        <taxon>Pseudomonadota</taxon>
        <taxon>Betaproteobacteria</taxon>
        <taxon>Burkholderiales</taxon>
        <taxon>Oxalobacteraceae</taxon>
        <taxon>Undibacterium</taxon>
    </lineage>
</organism>
<protein>
    <recommendedName>
        <fullName evidence="1">DUF6794 domain-containing protein</fullName>
    </recommendedName>
</protein>
<dbReference type="Pfam" id="PF20594">
    <property type="entry name" value="DUF6794"/>
    <property type="match status" value="1"/>
</dbReference>
<reference evidence="2" key="2">
    <citation type="submission" date="2020-09" db="EMBL/GenBank/DDBJ databases">
        <authorList>
            <person name="Sun Q."/>
            <person name="Zhou Y."/>
        </authorList>
    </citation>
    <scope>NUCLEOTIDE SEQUENCE</scope>
    <source>
        <strain evidence="2">CGMCC 1.10998</strain>
    </source>
</reference>
<accession>A0A916U5E9</accession>
<dbReference type="Proteomes" id="UP000637423">
    <property type="component" value="Unassembled WGS sequence"/>
</dbReference>
<evidence type="ECO:0000259" key="1">
    <source>
        <dbReference type="Pfam" id="PF20594"/>
    </source>
</evidence>
<dbReference type="EMBL" id="BMED01000001">
    <property type="protein sequence ID" value="GGC61301.1"/>
    <property type="molecule type" value="Genomic_DNA"/>
</dbReference>
<keyword evidence="3" id="KW-1185">Reference proteome</keyword>
<gene>
    <name evidence="2" type="ORF">GCM10011396_05340</name>
</gene>
<feature type="domain" description="DUF6794" evidence="1">
    <location>
        <begin position="63"/>
        <end position="144"/>
    </location>
</feature>